<dbReference type="InterPro" id="IPR002716">
    <property type="entry name" value="PIN_dom"/>
</dbReference>
<keyword evidence="5" id="KW-1133">Transmembrane helix</keyword>
<keyword evidence="5" id="KW-0472">Membrane</keyword>
<gene>
    <name evidence="7" type="ORF">NCTC13150_01459</name>
</gene>
<name>A0A8H2QSG8_9FIRM</name>
<dbReference type="Pfam" id="PF01850">
    <property type="entry name" value="PIN"/>
    <property type="match status" value="1"/>
</dbReference>
<sequence length="365" mass="40353">MNQSKKWLARIFRLLFTLLGAGVGTLIAVGLKSLNFILEIPLPHFIAIMTVGLILLFALIFYLLYPKAVWLLEQVMALIEKQLADMPLSDLLLGFTGIILGLLVAFLVSRPIDQIPYVGGILSIFIHVIFAYVGYQLLGHRKAELSKRITELSLPKIDGFMTRRDKLDDAKVLDTSVLIDGRILDISQTGFIEGPLVVPVFVLEELQHIADSQDASKRARGRRGLDILKQMQDHPLPRIVISDQDFKEIPEVDSKLLKLTKALNGKIMTNDYNLNKVAKVQGLEVLNINDLANALRPVVLSGEDLVVTILKEGTEPHQGVAYLDDGTMVVVENGRDLIGQRLSVTVTSILQTSAGKMIFAKGKEG</sequence>
<keyword evidence="5" id="KW-0812">Transmembrane</keyword>
<dbReference type="CDD" id="cd09877">
    <property type="entry name" value="PIN_YacL-like"/>
    <property type="match status" value="1"/>
</dbReference>
<evidence type="ECO:0000256" key="1">
    <source>
        <dbReference type="ARBA" id="ARBA00001946"/>
    </source>
</evidence>
<feature type="transmembrane region" description="Helical" evidence="5">
    <location>
        <begin position="86"/>
        <end position="109"/>
    </location>
</feature>
<organism evidence="7 8">
    <name type="scientific">Urinicoccus massiliensis</name>
    <dbReference type="NCBI Taxonomy" id="1723382"/>
    <lineage>
        <taxon>Bacteria</taxon>
        <taxon>Bacillati</taxon>
        <taxon>Bacillota</taxon>
        <taxon>Tissierellia</taxon>
        <taxon>Tissierellales</taxon>
        <taxon>Peptoniphilaceae</taxon>
        <taxon>Urinicoccus</taxon>
    </lineage>
</organism>
<dbReference type="PROSITE" id="PS50926">
    <property type="entry name" value="TRAM"/>
    <property type="match status" value="1"/>
</dbReference>
<dbReference type="Proteomes" id="UP000377798">
    <property type="component" value="Unassembled WGS sequence"/>
</dbReference>
<evidence type="ECO:0000259" key="6">
    <source>
        <dbReference type="PROSITE" id="PS50926"/>
    </source>
</evidence>
<feature type="transmembrane region" description="Helical" evidence="5">
    <location>
        <begin position="12"/>
        <end position="31"/>
    </location>
</feature>
<dbReference type="EMBL" id="CAACYI010000001">
    <property type="protein sequence ID" value="VFB16886.1"/>
    <property type="molecule type" value="Genomic_DNA"/>
</dbReference>
<dbReference type="SUPFAM" id="SSF88723">
    <property type="entry name" value="PIN domain-like"/>
    <property type="match status" value="1"/>
</dbReference>
<dbReference type="PANTHER" id="PTHR11603:SF147">
    <property type="entry name" value="MEMBRANE PROTEIN"/>
    <property type="match status" value="1"/>
</dbReference>
<dbReference type="InterPro" id="IPR002792">
    <property type="entry name" value="TRAM_dom"/>
</dbReference>
<dbReference type="AlphaFoldDB" id="A0A8H2QSG8"/>
<comment type="cofactor">
    <cofactor evidence="1">
        <name>Mg(2+)</name>
        <dbReference type="ChEBI" id="CHEBI:18420"/>
    </cofactor>
</comment>
<feature type="transmembrane region" description="Helical" evidence="5">
    <location>
        <begin position="115"/>
        <end position="138"/>
    </location>
</feature>
<evidence type="ECO:0000256" key="3">
    <source>
        <dbReference type="ARBA" id="ARBA00022801"/>
    </source>
</evidence>
<evidence type="ECO:0000313" key="7">
    <source>
        <dbReference type="EMBL" id="VFB16886.1"/>
    </source>
</evidence>
<evidence type="ECO:0000256" key="2">
    <source>
        <dbReference type="ARBA" id="ARBA00022722"/>
    </source>
</evidence>
<feature type="transmembrane region" description="Helical" evidence="5">
    <location>
        <begin position="43"/>
        <end position="65"/>
    </location>
</feature>
<reference evidence="7 8" key="1">
    <citation type="submission" date="2019-02" db="EMBL/GenBank/DDBJ databases">
        <authorList>
            <consortium name="Pathogen Informatics"/>
        </authorList>
    </citation>
    <scope>NUCLEOTIDE SEQUENCE [LARGE SCALE GENOMIC DNA]</scope>
    <source>
        <strain evidence="7 8">3012STDY7089603</strain>
    </source>
</reference>
<proteinExistence type="predicted"/>
<keyword evidence="3" id="KW-0378">Hydrolase</keyword>
<dbReference type="SMART" id="SM00670">
    <property type="entry name" value="PINc"/>
    <property type="match status" value="1"/>
</dbReference>
<dbReference type="GO" id="GO:0004518">
    <property type="term" value="F:nuclease activity"/>
    <property type="evidence" value="ECO:0007669"/>
    <property type="project" value="UniProtKB-KW"/>
</dbReference>
<dbReference type="InterPro" id="IPR052041">
    <property type="entry name" value="Nucleic_acid_metab_PIN/TRAM"/>
</dbReference>
<dbReference type="InterPro" id="IPR029060">
    <property type="entry name" value="PIN-like_dom_sf"/>
</dbReference>
<dbReference type="Pfam" id="PF01938">
    <property type="entry name" value="TRAM"/>
    <property type="match status" value="1"/>
</dbReference>
<evidence type="ECO:0000256" key="5">
    <source>
        <dbReference type="SAM" id="Phobius"/>
    </source>
</evidence>
<dbReference type="GO" id="GO:0016787">
    <property type="term" value="F:hydrolase activity"/>
    <property type="evidence" value="ECO:0007669"/>
    <property type="project" value="UniProtKB-KW"/>
</dbReference>
<dbReference type="RefSeq" id="WP_131749570.1">
    <property type="nucleotide sequence ID" value="NZ_CAACYI010000001.1"/>
</dbReference>
<dbReference type="PANTHER" id="PTHR11603">
    <property type="entry name" value="AAA FAMILY ATPASE"/>
    <property type="match status" value="1"/>
</dbReference>
<keyword evidence="8" id="KW-1185">Reference proteome</keyword>
<dbReference type="Gene3D" id="3.40.50.1010">
    <property type="entry name" value="5'-nuclease"/>
    <property type="match status" value="1"/>
</dbReference>
<protein>
    <submittedName>
        <fullName evidence="7">Uncharacterized PIN and TRAM-domain containing protein TTHA0540</fullName>
    </submittedName>
</protein>
<comment type="caution">
    <text evidence="7">The sequence shown here is derived from an EMBL/GenBank/DDBJ whole genome shotgun (WGS) entry which is preliminary data.</text>
</comment>
<evidence type="ECO:0000313" key="8">
    <source>
        <dbReference type="Proteomes" id="UP000377798"/>
    </source>
</evidence>
<feature type="domain" description="TRAM" evidence="6">
    <location>
        <begin position="298"/>
        <end position="359"/>
    </location>
</feature>
<accession>A0A8H2QSG8</accession>
<evidence type="ECO:0000256" key="4">
    <source>
        <dbReference type="ARBA" id="ARBA00022842"/>
    </source>
</evidence>
<keyword evidence="4" id="KW-0460">Magnesium</keyword>
<keyword evidence="2" id="KW-0540">Nuclease</keyword>